<name>A0A9D4CBG0_DREPO</name>
<protein>
    <submittedName>
        <fullName evidence="2">Uncharacterized protein</fullName>
    </submittedName>
</protein>
<keyword evidence="3" id="KW-1185">Reference proteome</keyword>
<dbReference type="AlphaFoldDB" id="A0A9D4CBG0"/>
<gene>
    <name evidence="2" type="ORF">DPMN_063494</name>
</gene>
<dbReference type="EMBL" id="JAIWYP010000013">
    <property type="protein sequence ID" value="KAH3720594.1"/>
    <property type="molecule type" value="Genomic_DNA"/>
</dbReference>
<reference evidence="2" key="1">
    <citation type="journal article" date="2019" name="bioRxiv">
        <title>The Genome of the Zebra Mussel, Dreissena polymorpha: A Resource for Invasive Species Research.</title>
        <authorList>
            <person name="McCartney M.A."/>
            <person name="Auch B."/>
            <person name="Kono T."/>
            <person name="Mallez S."/>
            <person name="Zhang Y."/>
            <person name="Obille A."/>
            <person name="Becker A."/>
            <person name="Abrahante J.E."/>
            <person name="Garbe J."/>
            <person name="Badalamenti J.P."/>
            <person name="Herman A."/>
            <person name="Mangelson H."/>
            <person name="Liachko I."/>
            <person name="Sullivan S."/>
            <person name="Sone E.D."/>
            <person name="Koren S."/>
            <person name="Silverstein K.A.T."/>
            <person name="Beckman K.B."/>
            <person name="Gohl D.M."/>
        </authorList>
    </citation>
    <scope>NUCLEOTIDE SEQUENCE</scope>
    <source>
        <strain evidence="2">Duluth1</strain>
        <tissue evidence="2">Whole animal</tissue>
    </source>
</reference>
<reference evidence="2" key="2">
    <citation type="submission" date="2020-11" db="EMBL/GenBank/DDBJ databases">
        <authorList>
            <person name="McCartney M.A."/>
            <person name="Auch B."/>
            <person name="Kono T."/>
            <person name="Mallez S."/>
            <person name="Becker A."/>
            <person name="Gohl D.M."/>
            <person name="Silverstein K.A.T."/>
            <person name="Koren S."/>
            <person name="Bechman K.B."/>
            <person name="Herman A."/>
            <person name="Abrahante J.E."/>
            <person name="Garbe J."/>
        </authorList>
    </citation>
    <scope>NUCLEOTIDE SEQUENCE</scope>
    <source>
        <strain evidence="2">Duluth1</strain>
        <tissue evidence="2">Whole animal</tissue>
    </source>
</reference>
<dbReference type="Proteomes" id="UP000828390">
    <property type="component" value="Unassembled WGS sequence"/>
</dbReference>
<organism evidence="2 3">
    <name type="scientific">Dreissena polymorpha</name>
    <name type="common">Zebra mussel</name>
    <name type="synonym">Mytilus polymorpha</name>
    <dbReference type="NCBI Taxonomy" id="45954"/>
    <lineage>
        <taxon>Eukaryota</taxon>
        <taxon>Metazoa</taxon>
        <taxon>Spiralia</taxon>
        <taxon>Lophotrochozoa</taxon>
        <taxon>Mollusca</taxon>
        <taxon>Bivalvia</taxon>
        <taxon>Autobranchia</taxon>
        <taxon>Heteroconchia</taxon>
        <taxon>Euheterodonta</taxon>
        <taxon>Imparidentia</taxon>
        <taxon>Neoheterodontei</taxon>
        <taxon>Myida</taxon>
        <taxon>Dreissenoidea</taxon>
        <taxon>Dreissenidae</taxon>
        <taxon>Dreissena</taxon>
    </lineage>
</organism>
<feature type="region of interest" description="Disordered" evidence="1">
    <location>
        <begin position="1"/>
        <end position="21"/>
    </location>
</feature>
<evidence type="ECO:0000313" key="2">
    <source>
        <dbReference type="EMBL" id="KAH3720594.1"/>
    </source>
</evidence>
<evidence type="ECO:0000256" key="1">
    <source>
        <dbReference type="SAM" id="MobiDB-lite"/>
    </source>
</evidence>
<accession>A0A9D4CBG0</accession>
<comment type="caution">
    <text evidence="2">The sequence shown here is derived from an EMBL/GenBank/DDBJ whole genome shotgun (WGS) entry which is preliminary data.</text>
</comment>
<evidence type="ECO:0000313" key="3">
    <source>
        <dbReference type="Proteomes" id="UP000828390"/>
    </source>
</evidence>
<sequence length="69" mass="8042">MDSVTFLRHPSIAKRSDGEPVQENEIRVGRDVTYLFQQAISVRHGYIFSLFKIYMELIVREALEKLGDK</sequence>
<proteinExistence type="predicted"/>